<accession>A0A371CS19</accession>
<feature type="compositionally biased region" description="Acidic residues" evidence="1">
    <location>
        <begin position="140"/>
        <end position="152"/>
    </location>
</feature>
<proteinExistence type="predicted"/>
<name>A0A371CS19_9APHY</name>
<feature type="region of interest" description="Disordered" evidence="1">
    <location>
        <begin position="139"/>
        <end position="159"/>
    </location>
</feature>
<dbReference type="EMBL" id="KZ857471">
    <property type="protein sequence ID" value="RDX43076.1"/>
    <property type="molecule type" value="Genomic_DNA"/>
</dbReference>
<organism evidence="2 3">
    <name type="scientific">Lentinus brumalis</name>
    <dbReference type="NCBI Taxonomy" id="2498619"/>
    <lineage>
        <taxon>Eukaryota</taxon>
        <taxon>Fungi</taxon>
        <taxon>Dikarya</taxon>
        <taxon>Basidiomycota</taxon>
        <taxon>Agaricomycotina</taxon>
        <taxon>Agaricomycetes</taxon>
        <taxon>Polyporales</taxon>
        <taxon>Polyporaceae</taxon>
        <taxon>Lentinus</taxon>
    </lineage>
</organism>
<protein>
    <submittedName>
        <fullName evidence="2">Uncharacterized protein</fullName>
    </submittedName>
</protein>
<evidence type="ECO:0000256" key="1">
    <source>
        <dbReference type="SAM" id="MobiDB-lite"/>
    </source>
</evidence>
<evidence type="ECO:0000313" key="3">
    <source>
        <dbReference type="Proteomes" id="UP000256964"/>
    </source>
</evidence>
<reference evidence="2 3" key="1">
    <citation type="journal article" date="2018" name="Biotechnol. Biofuels">
        <title>Integrative visual omics of the white-rot fungus Polyporus brumalis exposes the biotechnological potential of its oxidative enzymes for delignifying raw plant biomass.</title>
        <authorList>
            <person name="Miyauchi S."/>
            <person name="Rancon A."/>
            <person name="Drula E."/>
            <person name="Hage H."/>
            <person name="Chaduli D."/>
            <person name="Favel A."/>
            <person name="Grisel S."/>
            <person name="Henrissat B."/>
            <person name="Herpoel-Gimbert I."/>
            <person name="Ruiz-Duenas F.J."/>
            <person name="Chevret D."/>
            <person name="Hainaut M."/>
            <person name="Lin J."/>
            <person name="Wang M."/>
            <person name="Pangilinan J."/>
            <person name="Lipzen A."/>
            <person name="Lesage-Meessen L."/>
            <person name="Navarro D."/>
            <person name="Riley R."/>
            <person name="Grigoriev I.V."/>
            <person name="Zhou S."/>
            <person name="Raouche S."/>
            <person name="Rosso M.N."/>
        </authorList>
    </citation>
    <scope>NUCLEOTIDE SEQUENCE [LARGE SCALE GENOMIC DNA]</scope>
    <source>
        <strain evidence="2 3">BRFM 1820</strain>
    </source>
</reference>
<keyword evidence="3" id="KW-1185">Reference proteome</keyword>
<evidence type="ECO:0000313" key="2">
    <source>
        <dbReference type="EMBL" id="RDX43076.1"/>
    </source>
</evidence>
<dbReference type="AlphaFoldDB" id="A0A371CS19"/>
<gene>
    <name evidence="2" type="ORF">OH76DRAFT_1244898</name>
</gene>
<sequence length="159" mass="17555">MSRRERDVAAQPKAARPCGCFAFRDYFGNRDTRRSTNSARGEAVAYTNKYEGKTAPSCRPRTSRTLSVAYTGCCQPAGRAACTGLATVRERKRAATILRAPAFSPSIAARETADKRSMIIVSITAHQKHPDLVFLPAWHEEEELEAAPEDPDKDQGARR</sequence>
<dbReference type="Proteomes" id="UP000256964">
    <property type="component" value="Unassembled WGS sequence"/>
</dbReference>